<dbReference type="RefSeq" id="WP_279859923.1">
    <property type="nucleotide sequence ID" value="NZ_JAODZU010000006.1"/>
</dbReference>
<dbReference type="Proteomes" id="UP001158297">
    <property type="component" value="Unassembled WGS sequence"/>
</dbReference>
<dbReference type="EMBL" id="JAODZU010000006">
    <property type="protein sequence ID" value="MDH0362821.1"/>
    <property type="molecule type" value="Genomic_DNA"/>
</dbReference>
<gene>
    <name evidence="1" type="ORF">N7330_07090</name>
</gene>
<proteinExistence type="predicted"/>
<name>A0AA42L6Y6_9BURK</name>
<protein>
    <submittedName>
        <fullName evidence="1">Uncharacterized protein</fullName>
    </submittedName>
</protein>
<sequence>MIGDQITGNVAGLQITAVSHEGLRATFNGQRVYLAIVSEDGQVLASGAQVAKEAEAVAINSYRNFLKGQGHLRVLSNPLTLKKRAAA</sequence>
<comment type="caution">
    <text evidence="1">The sequence shown here is derived from an EMBL/GenBank/DDBJ whole genome shotgun (WGS) entry which is preliminary data.</text>
</comment>
<dbReference type="AlphaFoldDB" id="A0AA42L6Y6"/>
<evidence type="ECO:0000313" key="1">
    <source>
        <dbReference type="EMBL" id="MDH0362821.1"/>
    </source>
</evidence>
<accession>A0AA42L6Y6</accession>
<reference evidence="1" key="1">
    <citation type="submission" date="2022-09" db="EMBL/GenBank/DDBJ databases">
        <title>Intensive care unit water sources are persistently colonized with multi-drug resistant bacteria and are the site of extensive horizontal gene transfer of antibiotic resistance genes.</title>
        <authorList>
            <person name="Diorio-Toth L."/>
        </authorList>
    </citation>
    <scope>NUCLEOTIDE SEQUENCE</scope>
    <source>
        <strain evidence="1">GD04130</strain>
    </source>
</reference>
<evidence type="ECO:0000313" key="2">
    <source>
        <dbReference type="Proteomes" id="UP001158297"/>
    </source>
</evidence>
<organism evidence="1 2">
    <name type="scientific">Comamonas aquatica</name>
    <dbReference type="NCBI Taxonomy" id="225991"/>
    <lineage>
        <taxon>Bacteria</taxon>
        <taxon>Pseudomonadati</taxon>
        <taxon>Pseudomonadota</taxon>
        <taxon>Betaproteobacteria</taxon>
        <taxon>Burkholderiales</taxon>
        <taxon>Comamonadaceae</taxon>
        <taxon>Comamonas</taxon>
    </lineage>
</organism>